<dbReference type="OrthoDB" id="59108at2"/>
<sequence length="76" mass="8348">MSPRIARHESALFLAVGHIFLTDAGRVSLTTVVQPGRLTGLAAVELLLERIEGRHERKRHLVGAELIVRSTTGPRL</sequence>
<keyword evidence="2" id="KW-0238">DNA-binding</keyword>
<evidence type="ECO:0000256" key="1">
    <source>
        <dbReference type="ARBA" id="ARBA00023015"/>
    </source>
</evidence>
<evidence type="ECO:0000256" key="3">
    <source>
        <dbReference type="ARBA" id="ARBA00023163"/>
    </source>
</evidence>
<dbReference type="EMBL" id="QWEA01000283">
    <property type="protein sequence ID" value="RIJ37155.1"/>
    <property type="molecule type" value="Genomic_DNA"/>
</dbReference>
<dbReference type="SUPFAM" id="SSF53822">
    <property type="entry name" value="Periplasmic binding protein-like I"/>
    <property type="match status" value="1"/>
</dbReference>
<reference evidence="5 6" key="1">
    <citation type="submission" date="2018-08" db="EMBL/GenBank/DDBJ databases">
        <title>Genome Sequence of Clavibacter michiganensis Subspecies type strains, and the Atypical Peach-Colored Strains Isolated from Tomato.</title>
        <authorList>
            <person name="Osdaghi E."/>
            <person name="Portier P."/>
            <person name="Briand M."/>
            <person name="Jacques M.-A."/>
        </authorList>
    </citation>
    <scope>NUCLEOTIDE SEQUENCE [LARGE SCALE GENOMIC DNA]</scope>
    <source>
        <strain evidence="5 6">CFBP 6488</strain>
    </source>
</reference>
<dbReference type="InterPro" id="IPR028082">
    <property type="entry name" value="Peripla_BP_I"/>
</dbReference>
<keyword evidence="1" id="KW-0805">Transcription regulation</keyword>
<dbReference type="RefSeq" id="WP_080939421.1">
    <property type="nucleotide sequence ID" value="NZ_CP011046.1"/>
</dbReference>
<evidence type="ECO:0000259" key="4">
    <source>
        <dbReference type="Pfam" id="PF13377"/>
    </source>
</evidence>
<proteinExistence type="predicted"/>
<name>A0A399S6G2_9MICO</name>
<comment type="caution">
    <text evidence="5">The sequence shown here is derived from an EMBL/GenBank/DDBJ whole genome shotgun (WGS) entry which is preliminary data.</text>
</comment>
<evidence type="ECO:0000313" key="5">
    <source>
        <dbReference type="EMBL" id="RIJ37155.1"/>
    </source>
</evidence>
<dbReference type="AlphaFoldDB" id="A0A399S6G2"/>
<dbReference type="Gene3D" id="3.40.50.2300">
    <property type="match status" value="1"/>
</dbReference>
<protein>
    <submittedName>
        <fullName evidence="5">LacI family transcriptional regulator</fullName>
    </submittedName>
</protein>
<accession>A0A399S6G2</accession>
<keyword evidence="3" id="KW-0804">Transcription</keyword>
<evidence type="ECO:0000256" key="2">
    <source>
        <dbReference type="ARBA" id="ARBA00023125"/>
    </source>
</evidence>
<organism evidence="5 6">
    <name type="scientific">Clavibacter michiganensis subsp. insidiosus</name>
    <dbReference type="NCBI Taxonomy" id="33014"/>
    <lineage>
        <taxon>Bacteria</taxon>
        <taxon>Bacillati</taxon>
        <taxon>Actinomycetota</taxon>
        <taxon>Actinomycetes</taxon>
        <taxon>Micrococcales</taxon>
        <taxon>Microbacteriaceae</taxon>
        <taxon>Clavibacter</taxon>
    </lineage>
</organism>
<dbReference type="Proteomes" id="UP000266634">
    <property type="component" value="Unassembled WGS sequence"/>
</dbReference>
<feature type="domain" description="Transcriptional regulator LacI/GalR-like sensor" evidence="4">
    <location>
        <begin position="23"/>
        <end position="72"/>
    </location>
</feature>
<dbReference type="GO" id="GO:0003677">
    <property type="term" value="F:DNA binding"/>
    <property type="evidence" value="ECO:0007669"/>
    <property type="project" value="UniProtKB-KW"/>
</dbReference>
<evidence type="ECO:0000313" key="6">
    <source>
        <dbReference type="Proteomes" id="UP000266634"/>
    </source>
</evidence>
<gene>
    <name evidence="5" type="ORF">DZF93_08415</name>
</gene>
<dbReference type="InterPro" id="IPR046335">
    <property type="entry name" value="LacI/GalR-like_sensor"/>
</dbReference>
<dbReference type="Pfam" id="PF13377">
    <property type="entry name" value="Peripla_BP_3"/>
    <property type="match status" value="1"/>
</dbReference>